<dbReference type="EMBL" id="MU157919">
    <property type="protein sequence ID" value="KAF9523346.1"/>
    <property type="molecule type" value="Genomic_DNA"/>
</dbReference>
<proteinExistence type="predicted"/>
<dbReference type="AlphaFoldDB" id="A0A9P6E671"/>
<name>A0A9P6E671_9AGAR</name>
<feature type="compositionally biased region" description="Polar residues" evidence="1">
    <location>
        <begin position="1"/>
        <end position="13"/>
    </location>
</feature>
<keyword evidence="3" id="KW-1185">Reference proteome</keyword>
<dbReference type="Proteomes" id="UP000807306">
    <property type="component" value="Unassembled WGS sequence"/>
</dbReference>
<accession>A0A9P6E671</accession>
<organism evidence="2 3">
    <name type="scientific">Crepidotus variabilis</name>
    <dbReference type="NCBI Taxonomy" id="179855"/>
    <lineage>
        <taxon>Eukaryota</taxon>
        <taxon>Fungi</taxon>
        <taxon>Dikarya</taxon>
        <taxon>Basidiomycota</taxon>
        <taxon>Agaricomycotina</taxon>
        <taxon>Agaricomycetes</taxon>
        <taxon>Agaricomycetidae</taxon>
        <taxon>Agaricales</taxon>
        <taxon>Agaricineae</taxon>
        <taxon>Crepidotaceae</taxon>
        <taxon>Crepidotus</taxon>
    </lineage>
</organism>
<evidence type="ECO:0000256" key="1">
    <source>
        <dbReference type="SAM" id="MobiDB-lite"/>
    </source>
</evidence>
<feature type="region of interest" description="Disordered" evidence="1">
    <location>
        <begin position="1"/>
        <end position="27"/>
    </location>
</feature>
<comment type="caution">
    <text evidence="2">The sequence shown here is derived from an EMBL/GenBank/DDBJ whole genome shotgun (WGS) entry which is preliminary data.</text>
</comment>
<evidence type="ECO:0000313" key="3">
    <source>
        <dbReference type="Proteomes" id="UP000807306"/>
    </source>
</evidence>
<evidence type="ECO:0000313" key="2">
    <source>
        <dbReference type="EMBL" id="KAF9523346.1"/>
    </source>
</evidence>
<protein>
    <submittedName>
        <fullName evidence="2">Uncharacterized protein</fullName>
    </submittedName>
</protein>
<reference evidence="2" key="1">
    <citation type="submission" date="2020-11" db="EMBL/GenBank/DDBJ databases">
        <authorList>
            <consortium name="DOE Joint Genome Institute"/>
            <person name="Ahrendt S."/>
            <person name="Riley R."/>
            <person name="Andreopoulos W."/>
            <person name="Labutti K."/>
            <person name="Pangilinan J."/>
            <person name="Ruiz-Duenas F.J."/>
            <person name="Barrasa J.M."/>
            <person name="Sanchez-Garcia M."/>
            <person name="Camarero S."/>
            <person name="Miyauchi S."/>
            <person name="Serrano A."/>
            <person name="Linde D."/>
            <person name="Babiker R."/>
            <person name="Drula E."/>
            <person name="Ayuso-Fernandez I."/>
            <person name="Pacheco R."/>
            <person name="Padilla G."/>
            <person name="Ferreira P."/>
            <person name="Barriuso J."/>
            <person name="Kellner H."/>
            <person name="Castanera R."/>
            <person name="Alfaro M."/>
            <person name="Ramirez L."/>
            <person name="Pisabarro A.G."/>
            <person name="Kuo A."/>
            <person name="Tritt A."/>
            <person name="Lipzen A."/>
            <person name="He G."/>
            <person name="Yan M."/>
            <person name="Ng V."/>
            <person name="Cullen D."/>
            <person name="Martin F."/>
            <person name="Rosso M.-N."/>
            <person name="Henrissat B."/>
            <person name="Hibbett D."/>
            <person name="Martinez A.T."/>
            <person name="Grigoriev I.V."/>
        </authorList>
    </citation>
    <scope>NUCLEOTIDE SEQUENCE</scope>
    <source>
        <strain evidence="2">CBS 506.95</strain>
    </source>
</reference>
<gene>
    <name evidence="2" type="ORF">CPB83DRAFT_898829</name>
</gene>
<feature type="compositionally biased region" description="Pro residues" evidence="1">
    <location>
        <begin position="17"/>
        <end position="27"/>
    </location>
</feature>
<sequence>MANNPPISHSTVAGTGPPCPPSVPTEVNPPHPAFSRFTTVLPNNLKVSNAKEASNLWYFLEPALSEERAEVNDNANLPPPSKKQLKTMHVWLVAFAPVATGLPGRIPTVLHDRAIAFRHIEGSQIGQNPAEHSLNTLKDLAVLDRIGMITLNNVSNSSALMESRAEVLQEMGIDFDKDWNRAR</sequence>